<feature type="transmembrane region" description="Helical" evidence="1">
    <location>
        <begin position="162"/>
        <end position="182"/>
    </location>
</feature>
<evidence type="ECO:0000313" key="2">
    <source>
        <dbReference type="EMBL" id="ORY19599.1"/>
    </source>
</evidence>
<evidence type="ECO:0000313" key="3">
    <source>
        <dbReference type="Proteomes" id="UP000193144"/>
    </source>
</evidence>
<feature type="transmembrane region" description="Helical" evidence="1">
    <location>
        <begin position="130"/>
        <end position="150"/>
    </location>
</feature>
<comment type="caution">
    <text evidence="2">The sequence shown here is derived from an EMBL/GenBank/DDBJ whole genome shotgun (WGS) entry which is preliminary data.</text>
</comment>
<dbReference type="Proteomes" id="UP000193144">
    <property type="component" value="Unassembled WGS sequence"/>
</dbReference>
<keyword evidence="3" id="KW-1185">Reference proteome</keyword>
<reference evidence="2 3" key="1">
    <citation type="submission" date="2016-07" db="EMBL/GenBank/DDBJ databases">
        <title>Pervasive Adenine N6-methylation of Active Genes in Fungi.</title>
        <authorList>
            <consortium name="DOE Joint Genome Institute"/>
            <person name="Mondo S.J."/>
            <person name="Dannebaum R.O."/>
            <person name="Kuo R.C."/>
            <person name="Labutti K."/>
            <person name="Haridas S."/>
            <person name="Kuo A."/>
            <person name="Salamov A."/>
            <person name="Ahrendt S.R."/>
            <person name="Lipzen A."/>
            <person name="Sullivan W."/>
            <person name="Andreopoulos W.B."/>
            <person name="Clum A."/>
            <person name="Lindquist E."/>
            <person name="Daum C."/>
            <person name="Ramamoorthy G.K."/>
            <person name="Gryganskyi A."/>
            <person name="Culley D."/>
            <person name="Magnuson J.K."/>
            <person name="James T.Y."/>
            <person name="O'Malley M.A."/>
            <person name="Stajich J.E."/>
            <person name="Spatafora J.W."/>
            <person name="Visel A."/>
            <person name="Grigoriev I.V."/>
        </authorList>
    </citation>
    <scope>NUCLEOTIDE SEQUENCE [LARGE SCALE GENOMIC DNA]</scope>
    <source>
        <strain evidence="2 3">CBS 115471</strain>
    </source>
</reference>
<gene>
    <name evidence="2" type="ORF">BCR34DRAFT_582292</name>
</gene>
<keyword evidence="1" id="KW-0472">Membrane</keyword>
<name>A0A1Y2AAM4_9PLEO</name>
<dbReference type="EMBL" id="MCFA01000002">
    <property type="protein sequence ID" value="ORY19599.1"/>
    <property type="molecule type" value="Genomic_DNA"/>
</dbReference>
<sequence>MPSIKLIVEPIQYNSKCITFSEWMSLFTLCLTPLIAHIIAGTVPISDLAKNRRPSWHDRLCHYNPTSIIWRYAAIVDRRIRATGWSRVNFAASNAIFWTERGWKGGEHKTIAVEVNLAFLSSTHVKRISATMLMTIIITLQGISALYLLIGSLVNPWGVSYGFIMGMSLDTLFIPFAILGLWRLCAAA</sequence>
<keyword evidence="1" id="KW-0812">Transmembrane</keyword>
<proteinExistence type="predicted"/>
<dbReference type="OrthoDB" id="4586224at2759"/>
<keyword evidence="1" id="KW-1133">Transmembrane helix</keyword>
<accession>A0A1Y2AAM4</accession>
<dbReference type="AlphaFoldDB" id="A0A1Y2AAM4"/>
<organism evidence="2 3">
    <name type="scientific">Clohesyomyces aquaticus</name>
    <dbReference type="NCBI Taxonomy" id="1231657"/>
    <lineage>
        <taxon>Eukaryota</taxon>
        <taxon>Fungi</taxon>
        <taxon>Dikarya</taxon>
        <taxon>Ascomycota</taxon>
        <taxon>Pezizomycotina</taxon>
        <taxon>Dothideomycetes</taxon>
        <taxon>Pleosporomycetidae</taxon>
        <taxon>Pleosporales</taxon>
        <taxon>Lindgomycetaceae</taxon>
        <taxon>Clohesyomyces</taxon>
    </lineage>
</organism>
<evidence type="ECO:0000256" key="1">
    <source>
        <dbReference type="SAM" id="Phobius"/>
    </source>
</evidence>
<protein>
    <submittedName>
        <fullName evidence="2">Uncharacterized protein</fullName>
    </submittedName>
</protein>
<feature type="transmembrane region" description="Helical" evidence="1">
    <location>
        <begin position="23"/>
        <end position="45"/>
    </location>
</feature>